<protein>
    <submittedName>
        <fullName evidence="2">Uncharacterized protein</fullName>
    </submittedName>
</protein>
<feature type="region of interest" description="Disordered" evidence="1">
    <location>
        <begin position="526"/>
        <end position="579"/>
    </location>
</feature>
<proteinExistence type="predicted"/>
<keyword evidence="3" id="KW-1185">Reference proteome</keyword>
<accession>A0AAD6YXF5</accession>
<dbReference type="PANTHER" id="PTHR33104:SF2">
    <property type="entry name" value="CXC3 LIKE CYSTEINE CLUSTER DOMAIN-CONTAINING PROTEIN"/>
    <property type="match status" value="1"/>
</dbReference>
<feature type="compositionally biased region" description="Basic and acidic residues" evidence="1">
    <location>
        <begin position="526"/>
        <end position="535"/>
    </location>
</feature>
<dbReference type="EMBL" id="JARIHO010000141">
    <property type="protein sequence ID" value="KAJ7301193.1"/>
    <property type="molecule type" value="Genomic_DNA"/>
</dbReference>
<dbReference type="InterPro" id="IPR040521">
    <property type="entry name" value="KDZ"/>
</dbReference>
<dbReference type="AlphaFoldDB" id="A0AAD6YXF5"/>
<dbReference type="PANTHER" id="PTHR33104">
    <property type="entry name" value="SI:DKEY-29D5.2"/>
    <property type="match status" value="1"/>
</dbReference>
<sequence length="594" mass="66981">RFLYILYIAIDACFRLKRRLVSSELKDPGLGSGWSYFTEDGPFRTFLLSVTDQKEMSTCSGLAALDYANTKFSRGYGATGVGLGVCARHEFVQRNGAADLQKGERYANMDYILGSLLRHHYWRLRKYLSYDICCQWSKYLIERMKEMPNGIKLNLILSLLRFVIPKLHIYGHKLACQLNFSLNYTPGAGRTDGEGIERPWANIGPVATSTREMGPGSRQDTLNDHWGHWNWQKLVGLGALLRKRLLRAIPERNFQRDSLATFTENQGEHVEEWVAMVLAFEADGTSPNPYELPKSGECAHDVRLECVEEEAAEQERGVLPINNVSPSAFIIAGLDLEEQQRRIKVAVAIAQKSESSKNSADVVESRTKLARYVARFRKLQAVYMPGALQALADRPVAAGEEGGMLAENVPLFLPSALSAELRASGCNKGVDRIEQRFRDAQCRSALDGIRNYLHIKSRFRTYKGSQVQHQGATTRARGLMDRNDEKMRIAGEKYIAAWEAKRALVGEANVDWHRLDPKKDLRCMDEEEDRAVVSERKRRGRKRGKGEVANEEDVRDGVQEGQRRKDPTGEGRRTMSWIWMGVDTSSAGTSEAVV</sequence>
<reference evidence="2" key="1">
    <citation type="submission" date="2023-03" db="EMBL/GenBank/DDBJ databases">
        <title>Massive genome expansion in bonnet fungi (Mycena s.s.) driven by repeated elements and novel gene families across ecological guilds.</title>
        <authorList>
            <consortium name="Lawrence Berkeley National Laboratory"/>
            <person name="Harder C.B."/>
            <person name="Miyauchi S."/>
            <person name="Viragh M."/>
            <person name="Kuo A."/>
            <person name="Thoen E."/>
            <person name="Andreopoulos B."/>
            <person name="Lu D."/>
            <person name="Skrede I."/>
            <person name="Drula E."/>
            <person name="Henrissat B."/>
            <person name="Morin E."/>
            <person name="Kohler A."/>
            <person name="Barry K."/>
            <person name="LaButti K."/>
            <person name="Morin E."/>
            <person name="Salamov A."/>
            <person name="Lipzen A."/>
            <person name="Mereny Z."/>
            <person name="Hegedus B."/>
            <person name="Baldrian P."/>
            <person name="Stursova M."/>
            <person name="Weitz H."/>
            <person name="Taylor A."/>
            <person name="Grigoriev I.V."/>
            <person name="Nagy L.G."/>
            <person name="Martin F."/>
            <person name="Kauserud H."/>
        </authorList>
    </citation>
    <scope>NUCLEOTIDE SEQUENCE</scope>
    <source>
        <strain evidence="2">CBHHK002</strain>
    </source>
</reference>
<evidence type="ECO:0000256" key="1">
    <source>
        <dbReference type="SAM" id="MobiDB-lite"/>
    </source>
</evidence>
<name>A0AAD6YXF5_9AGAR</name>
<dbReference type="Proteomes" id="UP001218218">
    <property type="component" value="Unassembled WGS sequence"/>
</dbReference>
<comment type="caution">
    <text evidence="2">The sequence shown here is derived from an EMBL/GenBank/DDBJ whole genome shotgun (WGS) entry which is preliminary data.</text>
</comment>
<dbReference type="Pfam" id="PF18758">
    <property type="entry name" value="KDZ"/>
    <property type="match status" value="1"/>
</dbReference>
<feature type="compositionally biased region" description="Basic and acidic residues" evidence="1">
    <location>
        <begin position="555"/>
        <end position="573"/>
    </location>
</feature>
<organism evidence="2 3">
    <name type="scientific">Mycena albidolilacea</name>
    <dbReference type="NCBI Taxonomy" id="1033008"/>
    <lineage>
        <taxon>Eukaryota</taxon>
        <taxon>Fungi</taxon>
        <taxon>Dikarya</taxon>
        <taxon>Basidiomycota</taxon>
        <taxon>Agaricomycotina</taxon>
        <taxon>Agaricomycetes</taxon>
        <taxon>Agaricomycetidae</taxon>
        <taxon>Agaricales</taxon>
        <taxon>Marasmiineae</taxon>
        <taxon>Mycenaceae</taxon>
        <taxon>Mycena</taxon>
    </lineage>
</organism>
<evidence type="ECO:0000313" key="2">
    <source>
        <dbReference type="EMBL" id="KAJ7301193.1"/>
    </source>
</evidence>
<feature type="non-terminal residue" evidence="2">
    <location>
        <position position="1"/>
    </location>
</feature>
<gene>
    <name evidence="2" type="ORF">DFH08DRAFT_724517</name>
</gene>
<evidence type="ECO:0000313" key="3">
    <source>
        <dbReference type="Proteomes" id="UP001218218"/>
    </source>
</evidence>